<dbReference type="SUPFAM" id="SSF49344">
    <property type="entry name" value="CBD9-like"/>
    <property type="match status" value="1"/>
</dbReference>
<reference evidence="4" key="1">
    <citation type="journal article" date="2019" name="Int. J. Syst. Evol. Microbiol.">
        <title>The Global Catalogue of Microorganisms (GCM) 10K type strain sequencing project: providing services to taxonomists for standard genome sequencing and annotation.</title>
        <authorList>
            <consortium name="The Broad Institute Genomics Platform"/>
            <consortium name="The Broad Institute Genome Sequencing Center for Infectious Disease"/>
            <person name="Wu L."/>
            <person name="Ma J."/>
        </authorList>
    </citation>
    <scope>NUCLEOTIDE SEQUENCE [LARGE SCALE GENOMIC DNA]</scope>
    <source>
        <strain evidence="4">KCTC 52042</strain>
    </source>
</reference>
<evidence type="ECO:0000313" key="4">
    <source>
        <dbReference type="Proteomes" id="UP001597460"/>
    </source>
</evidence>
<dbReference type="Pfam" id="PF06452">
    <property type="entry name" value="CBM9_1"/>
    <property type="match status" value="1"/>
</dbReference>
<name>A0ABW5JIT9_9BACT</name>
<dbReference type="Proteomes" id="UP001597460">
    <property type="component" value="Unassembled WGS sequence"/>
</dbReference>
<gene>
    <name evidence="3" type="ORF">ACFSVN_09525</name>
</gene>
<dbReference type="CDD" id="cd09618">
    <property type="entry name" value="CBM9_like_2"/>
    <property type="match status" value="1"/>
</dbReference>
<dbReference type="Pfam" id="PF19313">
    <property type="entry name" value="DUF5916"/>
    <property type="match status" value="1"/>
</dbReference>
<feature type="domain" description="Carbohydrate-binding" evidence="1">
    <location>
        <begin position="22"/>
        <end position="174"/>
    </location>
</feature>
<keyword evidence="4" id="KW-1185">Reference proteome</keyword>
<proteinExistence type="predicted"/>
<feature type="domain" description="DUF5916" evidence="2">
    <location>
        <begin position="253"/>
        <end position="336"/>
    </location>
</feature>
<comment type="caution">
    <text evidence="3">The sequence shown here is derived from an EMBL/GenBank/DDBJ whole genome shotgun (WGS) entry which is preliminary data.</text>
</comment>
<sequence>MSNSFSQSAIEIQRLSEPITLDGIINEPVWDTIDPYPMVQYEPVFLGNMSERTEVRVAYDDEYLYVSAKMFTKDPSTIISNSLYRDRFSGDDVFAVVLDPFNDDQNGMRFFTNPAGTRFDQSISNDANTIGGNRPINGSWNTHWDVETTQTEEGWFAEMRIPFSSIGFQSKDGVAEMGMIVYRWLSYHNERHIYPEIPPNWDEGKIKPSKAKDIVLNDVDAPRPIYFTPYALSGFLHQNTNTLNESGNSFLYEDDFKNELGFDIKYNVTNNLTMDLTANTDFAQVENDEQQLNLTRFSISYPEKRQFFQQRSGLFDFNYGDTRLFYSRKIGLDNSGNPVRIYGGARLTGRVGDLDVGFLNLQTASSQSLPSENFGVLRLKKGVLNPSSYTGGIVTSRIGADGNSNVVLGLDTDLNLYGDDYLTFRVSQSIDSDVPESRRNNFIDNSIFRLTWERRASTGLLYRFFVNRTGQDFDPGIGFYKTINTSDYFYRLGYGWRPGENSAFNQHSFNVESYNILENETYDLRSRFIAFNWNSSFKNNGFLRSSITYNQEHLLATEAFDLAGQIFIPVSNYDFFEGSVSYSSPRTRRLMSRISFEYGEFFDGTRTQYKIDPRWVANLHLEISGSYQLTRLRFPDTNIREKTELDAHVGRLKTEFAFNKKISTSIFVQYSNVADLAGANFRFRYNFREGQDLWIVFDQTLNTVLDGSRYGVTELPRNENRSILIKYTHTFKM</sequence>
<organism evidence="3 4">
    <name type="scientific">Gracilimonas halophila</name>
    <dbReference type="NCBI Taxonomy" id="1834464"/>
    <lineage>
        <taxon>Bacteria</taxon>
        <taxon>Pseudomonadati</taxon>
        <taxon>Balneolota</taxon>
        <taxon>Balneolia</taxon>
        <taxon>Balneolales</taxon>
        <taxon>Balneolaceae</taxon>
        <taxon>Gracilimonas</taxon>
    </lineage>
</organism>
<dbReference type="EMBL" id="JBHULI010000024">
    <property type="protein sequence ID" value="MFD2532683.1"/>
    <property type="molecule type" value="Genomic_DNA"/>
</dbReference>
<protein>
    <submittedName>
        <fullName evidence="3">DUF5916 domain-containing protein</fullName>
    </submittedName>
</protein>
<evidence type="ECO:0000259" key="2">
    <source>
        <dbReference type="Pfam" id="PF19313"/>
    </source>
</evidence>
<dbReference type="InterPro" id="IPR010502">
    <property type="entry name" value="Carb-bd_dom_fam9"/>
</dbReference>
<dbReference type="InterPro" id="IPR045670">
    <property type="entry name" value="DUF5916"/>
</dbReference>
<dbReference type="Gene3D" id="2.60.40.1190">
    <property type="match status" value="1"/>
</dbReference>
<evidence type="ECO:0000259" key="1">
    <source>
        <dbReference type="Pfam" id="PF06452"/>
    </source>
</evidence>
<dbReference type="RefSeq" id="WP_390301543.1">
    <property type="nucleotide sequence ID" value="NZ_JBHULI010000024.1"/>
</dbReference>
<evidence type="ECO:0000313" key="3">
    <source>
        <dbReference type="EMBL" id="MFD2532683.1"/>
    </source>
</evidence>
<accession>A0ABW5JIT9</accession>